<reference evidence="1 2" key="1">
    <citation type="submission" date="2012-06" db="EMBL/GenBank/DDBJ databases">
        <title>Finished chromosome of genome of Oscillatoria acuminata PCC 6304.</title>
        <authorList>
            <consortium name="US DOE Joint Genome Institute"/>
            <person name="Gugger M."/>
            <person name="Coursin T."/>
            <person name="Rippka R."/>
            <person name="Tandeau De Marsac N."/>
            <person name="Huntemann M."/>
            <person name="Wei C.-L."/>
            <person name="Han J."/>
            <person name="Detter J.C."/>
            <person name="Han C."/>
            <person name="Tapia R."/>
            <person name="Davenport K."/>
            <person name="Daligault H."/>
            <person name="Erkkila T."/>
            <person name="Gu W."/>
            <person name="Munk A.C.C."/>
            <person name="Teshima H."/>
            <person name="Xu Y."/>
            <person name="Chain P."/>
            <person name="Chen A."/>
            <person name="Krypides N."/>
            <person name="Mavromatis K."/>
            <person name="Markowitz V."/>
            <person name="Szeto E."/>
            <person name="Ivanova N."/>
            <person name="Mikhailova N."/>
            <person name="Ovchinnikova G."/>
            <person name="Pagani I."/>
            <person name="Pati A."/>
            <person name="Goodwin L."/>
            <person name="Peters L."/>
            <person name="Pitluck S."/>
            <person name="Woyke T."/>
            <person name="Kerfeld C."/>
        </authorList>
    </citation>
    <scope>NUCLEOTIDE SEQUENCE [LARGE SCALE GENOMIC DNA]</scope>
    <source>
        <strain evidence="1 2">PCC 6304</strain>
    </source>
</reference>
<dbReference type="KEGG" id="oac:Oscil6304_0287"/>
<dbReference type="Proteomes" id="UP000010367">
    <property type="component" value="Chromosome"/>
</dbReference>
<dbReference type="InParanoid" id="K9TC91"/>
<dbReference type="RefSeq" id="WP_015146688.1">
    <property type="nucleotide sequence ID" value="NC_019693.1"/>
</dbReference>
<dbReference type="AlphaFoldDB" id="K9TC91"/>
<accession>K9TC91</accession>
<protein>
    <submittedName>
        <fullName evidence="1">Uncharacterized protein</fullName>
    </submittedName>
</protein>
<proteinExistence type="predicted"/>
<dbReference type="HOGENOM" id="CLU_2143324_0_0_3"/>
<keyword evidence="2" id="KW-1185">Reference proteome</keyword>
<evidence type="ECO:0000313" key="1">
    <source>
        <dbReference type="EMBL" id="AFY80038.1"/>
    </source>
</evidence>
<gene>
    <name evidence="1" type="ORF">Oscil6304_0287</name>
</gene>
<evidence type="ECO:0000313" key="2">
    <source>
        <dbReference type="Proteomes" id="UP000010367"/>
    </source>
</evidence>
<name>K9TC91_9CYAN</name>
<dbReference type="OrthoDB" id="532749at2"/>
<sequence>MTHTKKEYSIMQALESPLTFSKPLSPKSSVNSVKRSLNYTDKKPSVHRSHTLPKSYIAELFFSVWQRHEMTEANRQTVRFALLSYHELNESDYRLINRLLHAVKRGWIKMID</sequence>
<dbReference type="EMBL" id="CP003607">
    <property type="protein sequence ID" value="AFY80038.1"/>
    <property type="molecule type" value="Genomic_DNA"/>
</dbReference>
<organism evidence="1 2">
    <name type="scientific">Oscillatoria acuminata PCC 6304</name>
    <dbReference type="NCBI Taxonomy" id="56110"/>
    <lineage>
        <taxon>Bacteria</taxon>
        <taxon>Bacillati</taxon>
        <taxon>Cyanobacteriota</taxon>
        <taxon>Cyanophyceae</taxon>
        <taxon>Oscillatoriophycideae</taxon>
        <taxon>Oscillatoriales</taxon>
        <taxon>Oscillatoriaceae</taxon>
        <taxon>Oscillatoria</taxon>
    </lineage>
</organism>